<dbReference type="SUPFAM" id="SSF88946">
    <property type="entry name" value="Sigma2 domain of RNA polymerase sigma factors"/>
    <property type="match status" value="1"/>
</dbReference>
<dbReference type="EMBL" id="JACOOT010000021">
    <property type="protein sequence ID" value="MBC5651332.1"/>
    <property type="molecule type" value="Genomic_DNA"/>
</dbReference>
<evidence type="ECO:0000259" key="5">
    <source>
        <dbReference type="Pfam" id="PF08281"/>
    </source>
</evidence>
<keyword evidence="3" id="KW-0731">Sigma factor</keyword>
<dbReference type="Proteomes" id="UP000652847">
    <property type="component" value="Unassembled WGS sequence"/>
</dbReference>
<keyword evidence="7" id="KW-1185">Reference proteome</keyword>
<name>A0A8I0AG38_9FIRM</name>
<comment type="caution">
    <text evidence="6">The sequence shown here is derived from an EMBL/GenBank/DDBJ whole genome shotgun (WGS) entry which is preliminary data.</text>
</comment>
<dbReference type="InterPro" id="IPR014284">
    <property type="entry name" value="RNA_pol_sigma-70_dom"/>
</dbReference>
<dbReference type="AlphaFoldDB" id="A0A8I0AG38"/>
<dbReference type="GO" id="GO:0006352">
    <property type="term" value="P:DNA-templated transcription initiation"/>
    <property type="evidence" value="ECO:0007669"/>
    <property type="project" value="InterPro"/>
</dbReference>
<dbReference type="InterPro" id="IPR013325">
    <property type="entry name" value="RNA_pol_sigma_r2"/>
</dbReference>
<evidence type="ECO:0000313" key="6">
    <source>
        <dbReference type="EMBL" id="MBC5651332.1"/>
    </source>
</evidence>
<evidence type="ECO:0000256" key="4">
    <source>
        <dbReference type="ARBA" id="ARBA00023163"/>
    </source>
</evidence>
<evidence type="ECO:0000256" key="3">
    <source>
        <dbReference type="ARBA" id="ARBA00023082"/>
    </source>
</evidence>
<dbReference type="InterPro" id="IPR013324">
    <property type="entry name" value="RNA_pol_sigma_r3/r4-like"/>
</dbReference>
<dbReference type="PANTHER" id="PTHR43133:SF51">
    <property type="entry name" value="RNA POLYMERASE SIGMA FACTOR"/>
    <property type="match status" value="1"/>
</dbReference>
<dbReference type="GO" id="GO:0016987">
    <property type="term" value="F:sigma factor activity"/>
    <property type="evidence" value="ECO:0007669"/>
    <property type="project" value="UniProtKB-KW"/>
</dbReference>
<evidence type="ECO:0000256" key="1">
    <source>
        <dbReference type="ARBA" id="ARBA00010641"/>
    </source>
</evidence>
<dbReference type="InterPro" id="IPR036388">
    <property type="entry name" value="WH-like_DNA-bd_sf"/>
</dbReference>
<gene>
    <name evidence="6" type="ORF">H8S54_09455</name>
</gene>
<dbReference type="GO" id="GO:0003677">
    <property type="term" value="F:DNA binding"/>
    <property type="evidence" value="ECO:0007669"/>
    <property type="project" value="InterPro"/>
</dbReference>
<dbReference type="PANTHER" id="PTHR43133">
    <property type="entry name" value="RNA POLYMERASE ECF-TYPE SIGMA FACTO"/>
    <property type="match status" value="1"/>
</dbReference>
<reference evidence="6 7" key="1">
    <citation type="submission" date="2020-08" db="EMBL/GenBank/DDBJ databases">
        <title>Genome public.</title>
        <authorList>
            <person name="Liu C."/>
            <person name="Sun Q."/>
        </authorList>
    </citation>
    <scope>NUCLEOTIDE SEQUENCE [LARGE SCALE GENOMIC DNA]</scope>
    <source>
        <strain evidence="6 7">BX17</strain>
    </source>
</reference>
<evidence type="ECO:0000313" key="7">
    <source>
        <dbReference type="Proteomes" id="UP000652847"/>
    </source>
</evidence>
<dbReference type="NCBIfam" id="TIGR02937">
    <property type="entry name" value="sigma70-ECF"/>
    <property type="match status" value="1"/>
</dbReference>
<dbReference type="Gene3D" id="1.10.1740.10">
    <property type="match status" value="1"/>
</dbReference>
<organism evidence="6 7">
    <name type="scientific">Blautia segnis</name>
    <dbReference type="NCBI Taxonomy" id="2763030"/>
    <lineage>
        <taxon>Bacteria</taxon>
        <taxon>Bacillati</taxon>
        <taxon>Bacillota</taxon>
        <taxon>Clostridia</taxon>
        <taxon>Lachnospirales</taxon>
        <taxon>Lachnospiraceae</taxon>
        <taxon>Blautia</taxon>
    </lineage>
</organism>
<keyword evidence="2" id="KW-0805">Transcription regulation</keyword>
<evidence type="ECO:0000256" key="2">
    <source>
        <dbReference type="ARBA" id="ARBA00023015"/>
    </source>
</evidence>
<dbReference type="InterPro" id="IPR039425">
    <property type="entry name" value="RNA_pol_sigma-70-like"/>
</dbReference>
<proteinExistence type="inferred from homology"/>
<dbReference type="InterPro" id="IPR013249">
    <property type="entry name" value="RNA_pol_sigma70_r4_t2"/>
</dbReference>
<protein>
    <submittedName>
        <fullName evidence="6">RNA polymerase sigma factor</fullName>
    </submittedName>
</protein>
<dbReference type="CDD" id="cd06171">
    <property type="entry name" value="Sigma70_r4"/>
    <property type="match status" value="1"/>
</dbReference>
<accession>A0A8I0AG38</accession>
<sequence>MNQRNQRLCKNRVENLILFPLYQTTCFFIPLVAPCKPLLLKAYEKLDTLKKEKFFRTWITRILINECNGIIRKRKNIIPYEEYMENAQMFEENRYDHLYMAIMELPENLRILVTLYYIEGFSLKEISAIFNIPEGTIKSRLSKARELLREQLLEETERKSIVNTRICKVSEKMTRKEHMPC</sequence>
<dbReference type="SUPFAM" id="SSF88659">
    <property type="entry name" value="Sigma3 and sigma4 domains of RNA polymerase sigma factors"/>
    <property type="match status" value="1"/>
</dbReference>
<keyword evidence="4" id="KW-0804">Transcription</keyword>
<dbReference type="Pfam" id="PF08281">
    <property type="entry name" value="Sigma70_r4_2"/>
    <property type="match status" value="1"/>
</dbReference>
<comment type="similarity">
    <text evidence="1">Belongs to the sigma-70 factor family. ECF subfamily.</text>
</comment>
<dbReference type="Gene3D" id="1.10.10.10">
    <property type="entry name" value="Winged helix-like DNA-binding domain superfamily/Winged helix DNA-binding domain"/>
    <property type="match status" value="1"/>
</dbReference>
<feature type="domain" description="RNA polymerase sigma factor 70 region 4 type 2" evidence="5">
    <location>
        <begin position="98"/>
        <end position="148"/>
    </location>
</feature>